<comment type="caution">
    <text evidence="1">The sequence shown here is derived from an EMBL/GenBank/DDBJ whole genome shotgun (WGS) entry which is preliminary data.</text>
</comment>
<dbReference type="Proteomes" id="UP001164929">
    <property type="component" value="Chromosome 18"/>
</dbReference>
<keyword evidence="2" id="KW-1185">Reference proteome</keyword>
<reference evidence="1 2" key="1">
    <citation type="journal article" date="2023" name="Mol. Ecol. Resour.">
        <title>Chromosome-level genome assembly of a triploid poplar Populus alba 'Berolinensis'.</title>
        <authorList>
            <person name="Chen S."/>
            <person name="Yu Y."/>
            <person name="Wang X."/>
            <person name="Wang S."/>
            <person name="Zhang T."/>
            <person name="Zhou Y."/>
            <person name="He R."/>
            <person name="Meng N."/>
            <person name="Wang Y."/>
            <person name="Liu W."/>
            <person name="Liu Z."/>
            <person name="Liu J."/>
            <person name="Guo Q."/>
            <person name="Huang H."/>
            <person name="Sederoff R.R."/>
            <person name="Wang G."/>
            <person name="Qu G."/>
            <person name="Chen S."/>
        </authorList>
    </citation>
    <scope>NUCLEOTIDE SEQUENCE [LARGE SCALE GENOMIC DNA]</scope>
    <source>
        <strain evidence="1">SC-2020</strain>
    </source>
</reference>
<gene>
    <name evidence="1" type="ORF">NC653_039907</name>
</gene>
<evidence type="ECO:0000313" key="1">
    <source>
        <dbReference type="EMBL" id="KAJ6958093.1"/>
    </source>
</evidence>
<evidence type="ECO:0000313" key="2">
    <source>
        <dbReference type="Proteomes" id="UP001164929"/>
    </source>
</evidence>
<proteinExistence type="predicted"/>
<protein>
    <submittedName>
        <fullName evidence="1">Uncharacterized protein</fullName>
    </submittedName>
</protein>
<dbReference type="AlphaFoldDB" id="A0AAD6PR37"/>
<name>A0AAD6PR37_9ROSI</name>
<sequence length="135" mass="15237">MALSPVMMAYDTGPDPVLSNHDLRLVVLHANMKDSETKMFWPTGEAVNHGLGTLKEKLMMEVDAGMHPDFNHGEHAPWMIFNHFPNWSGQVSRPPVCIVKYRADWTSRRLNRKSTAPTTRIIASKANAQVTQRPT</sequence>
<accession>A0AAD6PR37</accession>
<organism evidence="1 2">
    <name type="scientific">Populus alba x Populus x berolinensis</name>
    <dbReference type="NCBI Taxonomy" id="444605"/>
    <lineage>
        <taxon>Eukaryota</taxon>
        <taxon>Viridiplantae</taxon>
        <taxon>Streptophyta</taxon>
        <taxon>Embryophyta</taxon>
        <taxon>Tracheophyta</taxon>
        <taxon>Spermatophyta</taxon>
        <taxon>Magnoliopsida</taxon>
        <taxon>eudicotyledons</taxon>
        <taxon>Gunneridae</taxon>
        <taxon>Pentapetalae</taxon>
        <taxon>rosids</taxon>
        <taxon>fabids</taxon>
        <taxon>Malpighiales</taxon>
        <taxon>Salicaceae</taxon>
        <taxon>Saliceae</taxon>
        <taxon>Populus</taxon>
    </lineage>
</organism>
<dbReference type="EMBL" id="JAQIZT010000018">
    <property type="protein sequence ID" value="KAJ6958093.1"/>
    <property type="molecule type" value="Genomic_DNA"/>
</dbReference>